<dbReference type="Proteomes" id="UP001219525">
    <property type="component" value="Unassembled WGS sequence"/>
</dbReference>
<keyword evidence="2" id="KW-1185">Reference proteome</keyword>
<proteinExistence type="predicted"/>
<sequence length="320" mass="36571">MDSDSEANNPRRMESLWFEDGSIILQAGSIQYRPADSELIDGCPVVRLPDPEVEVTPFLRALYDPQFFQAFPARTTFAHLFGCLRLGHKYGVDYLRRRALGHLSSMFRTTLSEWDATGNSEVEDKGDRLPSSVITWAVGAEKETIICAIQLAREVEALWVLPGAFYCLSEKFEELREKTFHEVVYDGITANLSIQDQHDFLKGSAAHIASTFKVMKFLGGRPSIIEGCTSTEDCINERLEWLEHSQEAIRDYSRMPLEVWSSEDWDLLENLCPHCLAVLKQKHEEARQAFWDELPQMYGLPPWNELEQMKTDAIGTDLLF</sequence>
<evidence type="ECO:0000313" key="2">
    <source>
        <dbReference type="Proteomes" id="UP001219525"/>
    </source>
</evidence>
<accession>A0AAD6VVQ2</accession>
<protein>
    <submittedName>
        <fullName evidence="1">Uncharacterized protein</fullName>
    </submittedName>
</protein>
<organism evidence="1 2">
    <name type="scientific">Mycena pura</name>
    <dbReference type="NCBI Taxonomy" id="153505"/>
    <lineage>
        <taxon>Eukaryota</taxon>
        <taxon>Fungi</taxon>
        <taxon>Dikarya</taxon>
        <taxon>Basidiomycota</taxon>
        <taxon>Agaricomycotina</taxon>
        <taxon>Agaricomycetes</taxon>
        <taxon>Agaricomycetidae</taxon>
        <taxon>Agaricales</taxon>
        <taxon>Marasmiineae</taxon>
        <taxon>Mycenaceae</taxon>
        <taxon>Mycena</taxon>
    </lineage>
</organism>
<dbReference type="AlphaFoldDB" id="A0AAD6VVQ2"/>
<evidence type="ECO:0000313" key="1">
    <source>
        <dbReference type="EMBL" id="KAJ7221386.1"/>
    </source>
</evidence>
<gene>
    <name evidence="1" type="ORF">GGX14DRAFT_429548</name>
</gene>
<dbReference type="EMBL" id="JARJCW010000008">
    <property type="protein sequence ID" value="KAJ7221386.1"/>
    <property type="molecule type" value="Genomic_DNA"/>
</dbReference>
<reference evidence="1" key="1">
    <citation type="submission" date="2023-03" db="EMBL/GenBank/DDBJ databases">
        <title>Massive genome expansion in bonnet fungi (Mycena s.s.) driven by repeated elements and novel gene families across ecological guilds.</title>
        <authorList>
            <consortium name="Lawrence Berkeley National Laboratory"/>
            <person name="Harder C.B."/>
            <person name="Miyauchi S."/>
            <person name="Viragh M."/>
            <person name="Kuo A."/>
            <person name="Thoen E."/>
            <person name="Andreopoulos B."/>
            <person name="Lu D."/>
            <person name="Skrede I."/>
            <person name="Drula E."/>
            <person name="Henrissat B."/>
            <person name="Morin E."/>
            <person name="Kohler A."/>
            <person name="Barry K."/>
            <person name="LaButti K."/>
            <person name="Morin E."/>
            <person name="Salamov A."/>
            <person name="Lipzen A."/>
            <person name="Mereny Z."/>
            <person name="Hegedus B."/>
            <person name="Baldrian P."/>
            <person name="Stursova M."/>
            <person name="Weitz H."/>
            <person name="Taylor A."/>
            <person name="Grigoriev I.V."/>
            <person name="Nagy L.G."/>
            <person name="Martin F."/>
            <person name="Kauserud H."/>
        </authorList>
    </citation>
    <scope>NUCLEOTIDE SEQUENCE</scope>
    <source>
        <strain evidence="1">9144</strain>
    </source>
</reference>
<name>A0AAD6VVQ2_9AGAR</name>
<comment type="caution">
    <text evidence="1">The sequence shown here is derived from an EMBL/GenBank/DDBJ whole genome shotgun (WGS) entry which is preliminary data.</text>
</comment>